<accession>A0A844ZZ45</accession>
<comment type="caution">
    <text evidence="1">The sequence shown here is derived from an EMBL/GenBank/DDBJ whole genome shotgun (WGS) entry which is preliminary data.</text>
</comment>
<evidence type="ECO:0000313" key="2">
    <source>
        <dbReference type="Proteomes" id="UP000460626"/>
    </source>
</evidence>
<sequence>MPHLIPVITMLAAAPMLGAKIAPQEAPQAPTFVPQFGPQLGELTLAEVQSLVRECDDRTWQAVQRDRGQPLLDRRPADPDEPLLFKAVDHEVEGCAVLLVGDGDIRPLPAPQEGPLLQPAQ</sequence>
<evidence type="ECO:0000313" key="1">
    <source>
        <dbReference type="EMBL" id="MXO93165.1"/>
    </source>
</evidence>
<dbReference type="OrthoDB" id="7392086at2"/>
<dbReference type="AlphaFoldDB" id="A0A844ZZ45"/>
<dbReference type="Proteomes" id="UP000460626">
    <property type="component" value="Unassembled WGS sequence"/>
</dbReference>
<name>A0A844ZZ45_9SPHN</name>
<gene>
    <name evidence="1" type="ORF">GRI62_06030</name>
</gene>
<dbReference type="EMBL" id="WTYH01000001">
    <property type="protein sequence ID" value="MXO93165.1"/>
    <property type="molecule type" value="Genomic_DNA"/>
</dbReference>
<reference evidence="1 2" key="1">
    <citation type="submission" date="2019-12" db="EMBL/GenBank/DDBJ databases">
        <title>Genomic-based taxomic classification of the family Erythrobacteraceae.</title>
        <authorList>
            <person name="Xu L."/>
        </authorList>
    </citation>
    <scope>NUCLEOTIDE SEQUENCE [LARGE SCALE GENOMIC DNA]</scope>
    <source>
        <strain evidence="1 2">RC4-10-4</strain>
    </source>
</reference>
<dbReference type="RefSeq" id="WP_131452467.1">
    <property type="nucleotide sequence ID" value="NZ_BMJK01000001.1"/>
</dbReference>
<organism evidence="1 2">
    <name type="scientific">Aurantiacibacter arachoides</name>
    <dbReference type="NCBI Taxonomy" id="1850444"/>
    <lineage>
        <taxon>Bacteria</taxon>
        <taxon>Pseudomonadati</taxon>
        <taxon>Pseudomonadota</taxon>
        <taxon>Alphaproteobacteria</taxon>
        <taxon>Sphingomonadales</taxon>
        <taxon>Erythrobacteraceae</taxon>
        <taxon>Aurantiacibacter</taxon>
    </lineage>
</organism>
<proteinExistence type="predicted"/>
<protein>
    <submittedName>
        <fullName evidence="1">Uncharacterized protein</fullName>
    </submittedName>
</protein>
<keyword evidence="2" id="KW-1185">Reference proteome</keyword>